<dbReference type="PANTHER" id="PTHR43245:SF58">
    <property type="entry name" value="BLL5923 PROTEIN"/>
    <property type="match status" value="1"/>
</dbReference>
<feature type="domain" description="NAD-dependent epimerase/dehydratase" evidence="1">
    <location>
        <begin position="41"/>
        <end position="196"/>
    </location>
</feature>
<gene>
    <name evidence="2" type="ORF">CCE28_11085</name>
</gene>
<protein>
    <submittedName>
        <fullName evidence="2">UDP-glucose 4-epimerase</fullName>
    </submittedName>
</protein>
<evidence type="ECO:0000313" key="3">
    <source>
        <dbReference type="Proteomes" id="UP000216024"/>
    </source>
</evidence>
<dbReference type="Pfam" id="PF01370">
    <property type="entry name" value="Epimerase"/>
    <property type="match status" value="1"/>
</dbReference>
<accession>A0A267MKT5</accession>
<proteinExistence type="predicted"/>
<keyword evidence="3" id="KW-1185">Reference proteome</keyword>
<dbReference type="PANTHER" id="PTHR43245">
    <property type="entry name" value="BIFUNCTIONAL POLYMYXIN RESISTANCE PROTEIN ARNA"/>
    <property type="match status" value="1"/>
</dbReference>
<sequence length="289" mass="33611">MNILITGSNSYVGKSFKEWLARWPNKYSVNMISVRNDDWKKSDFSQYDVIVHMAAVVHQKEKVEMQELYFKINRDLTLEIANKAKAEGVKQFIFMSTMSVYGLTGKISENVVITKDTIPNPNTFYGMSKLEAEKELIKLKDNSFNIAILRPPMIYGPNCPGNYKKLRKLAIMTTVFPEIYNQRSMIFIQNLSEFIRLIIENREMGLFFPQNKKYVSTTKLVKLITKEHSKNIYLSRGLFRGIKLFGKRINVLNKVFGNLVFDLSLSGYREFQYCIIDLEKSVEICENKL</sequence>
<name>A0A267MKT5_9FIRM</name>
<reference evidence="2 3" key="1">
    <citation type="submission" date="2017-06" db="EMBL/GenBank/DDBJ databases">
        <title>Draft genome sequence of anaerobic fermentative bacterium Anaeromicrobium sediminis DY2726D isolated from West Pacific Ocean sediments.</title>
        <authorList>
            <person name="Zeng X."/>
        </authorList>
    </citation>
    <scope>NUCLEOTIDE SEQUENCE [LARGE SCALE GENOMIC DNA]</scope>
    <source>
        <strain evidence="2 3">DY2726D</strain>
    </source>
</reference>
<dbReference type="InterPro" id="IPR050177">
    <property type="entry name" value="Lipid_A_modif_metabolic_enz"/>
</dbReference>
<dbReference type="InterPro" id="IPR036291">
    <property type="entry name" value="NAD(P)-bd_dom_sf"/>
</dbReference>
<comment type="caution">
    <text evidence="2">The sequence shown here is derived from an EMBL/GenBank/DDBJ whole genome shotgun (WGS) entry which is preliminary data.</text>
</comment>
<dbReference type="InterPro" id="IPR001509">
    <property type="entry name" value="Epimerase_deHydtase"/>
</dbReference>
<dbReference type="Proteomes" id="UP000216024">
    <property type="component" value="Unassembled WGS sequence"/>
</dbReference>
<dbReference type="SUPFAM" id="SSF51735">
    <property type="entry name" value="NAD(P)-binding Rossmann-fold domains"/>
    <property type="match status" value="1"/>
</dbReference>
<dbReference type="OrthoDB" id="9808602at2"/>
<evidence type="ECO:0000313" key="2">
    <source>
        <dbReference type="EMBL" id="PAB59413.1"/>
    </source>
</evidence>
<evidence type="ECO:0000259" key="1">
    <source>
        <dbReference type="Pfam" id="PF01370"/>
    </source>
</evidence>
<dbReference type="AlphaFoldDB" id="A0A267MKT5"/>
<organism evidence="2 3">
    <name type="scientific">Anaeromicrobium sediminis</name>
    <dbReference type="NCBI Taxonomy" id="1478221"/>
    <lineage>
        <taxon>Bacteria</taxon>
        <taxon>Bacillati</taxon>
        <taxon>Bacillota</taxon>
        <taxon>Clostridia</taxon>
        <taxon>Peptostreptococcales</taxon>
        <taxon>Thermotaleaceae</taxon>
        <taxon>Anaeromicrobium</taxon>
    </lineage>
</organism>
<dbReference type="EMBL" id="NIBG01000008">
    <property type="protein sequence ID" value="PAB59413.1"/>
    <property type="molecule type" value="Genomic_DNA"/>
</dbReference>
<dbReference type="Gene3D" id="3.40.50.720">
    <property type="entry name" value="NAD(P)-binding Rossmann-like Domain"/>
    <property type="match status" value="1"/>
</dbReference>